<dbReference type="Gene3D" id="3.40.1790.10">
    <property type="entry name" value="Indigoidine synthase domain"/>
    <property type="match status" value="1"/>
</dbReference>
<comment type="caution">
    <text evidence="7">The sequence shown here is derived from an EMBL/GenBank/DDBJ whole genome shotgun (WGS) entry which is preliminary data.</text>
</comment>
<dbReference type="SUPFAM" id="SSF110581">
    <property type="entry name" value="Indigoidine synthase A-like"/>
    <property type="match status" value="1"/>
</dbReference>
<feature type="binding site" evidence="6">
    <location>
        <position position="141"/>
    </location>
    <ligand>
        <name>Mn(2+)</name>
        <dbReference type="ChEBI" id="CHEBI:29035"/>
    </ligand>
</feature>
<keyword evidence="1 6" id="KW-0479">Metal-binding</keyword>
<comment type="catalytic activity">
    <reaction evidence="6">
        <text>D-ribose 5-phosphate + uracil = psi-UMP + H2O</text>
        <dbReference type="Rhea" id="RHEA:18337"/>
        <dbReference type="ChEBI" id="CHEBI:15377"/>
        <dbReference type="ChEBI" id="CHEBI:17568"/>
        <dbReference type="ChEBI" id="CHEBI:58380"/>
        <dbReference type="ChEBI" id="CHEBI:78346"/>
        <dbReference type="EC" id="4.2.1.70"/>
    </reaction>
</comment>
<evidence type="ECO:0000256" key="5">
    <source>
        <dbReference type="ARBA" id="ARBA00023295"/>
    </source>
</evidence>
<dbReference type="EC" id="4.2.1.70" evidence="6"/>
<organism evidence="7 8">
    <name type="scientific">Balneatrix alpica</name>
    <dbReference type="NCBI Taxonomy" id="75684"/>
    <lineage>
        <taxon>Bacteria</taxon>
        <taxon>Pseudomonadati</taxon>
        <taxon>Pseudomonadota</taxon>
        <taxon>Gammaproteobacteria</taxon>
        <taxon>Oceanospirillales</taxon>
        <taxon>Balneatrichaceae</taxon>
        <taxon>Balneatrix</taxon>
    </lineage>
</organism>
<feature type="active site" description="Proton donor" evidence="6">
    <location>
        <position position="27"/>
    </location>
</feature>
<dbReference type="Pfam" id="PF04227">
    <property type="entry name" value="Indigoidine_A"/>
    <property type="match status" value="1"/>
</dbReference>
<comment type="subunit">
    <text evidence="6">Homotrimer.</text>
</comment>
<dbReference type="PANTHER" id="PTHR42909">
    <property type="entry name" value="ZGC:136858"/>
    <property type="match status" value="1"/>
</dbReference>
<comment type="similarity">
    <text evidence="6">Belongs to the pseudouridine-5'-phosphate glycosidase family.</text>
</comment>
<keyword evidence="3 6" id="KW-0464">Manganese</keyword>
<protein>
    <recommendedName>
        <fullName evidence="6">Pseudouridine-5'-phosphate glycosidase</fullName>
        <shortName evidence="6">PsiMP glycosidase</shortName>
        <ecNumber evidence="6">4.2.1.70</ecNumber>
    </recommendedName>
</protein>
<comment type="function">
    <text evidence="6">Catalyzes the reversible cleavage of pseudouridine 5'-phosphate (PsiMP) to ribose 5-phosphate and uracil. Functions biologically in the cleavage direction, as part of a pseudouridine degradation pathway.</text>
</comment>
<evidence type="ECO:0000256" key="4">
    <source>
        <dbReference type="ARBA" id="ARBA00023239"/>
    </source>
</evidence>
<evidence type="ECO:0000256" key="2">
    <source>
        <dbReference type="ARBA" id="ARBA00022801"/>
    </source>
</evidence>
<reference evidence="7 8" key="1">
    <citation type="submission" date="2024-09" db="EMBL/GenBank/DDBJ databases">
        <authorList>
            <person name="Sun Q."/>
            <person name="Mori K."/>
        </authorList>
    </citation>
    <scope>NUCLEOTIDE SEQUENCE [LARGE SCALE GENOMIC DNA]</scope>
    <source>
        <strain evidence="7 8">ATCC 51285</strain>
    </source>
</reference>
<sequence length="308" mass="32526">MNLEQYLDIHPEVAAALAAGQPVVALESTIISHGMPYPQNVETALQVEAEVRAQGAVPATIAIINGRLKAGLSQEEITLLGKEGQAVAKCSRRDLPFVLAARRHGATTVASTMIIAALAGIRVFATGGIGGVHRGAQQSFDISADLQELAQTNVAVVCAGAKSILDLGLTLEYLETHGVPVVGYQTESLPAFFTRDSDYKVDYRLDTPTQIAQALQVKWQLGLDGGVVVTNPIPEAYAMPKQAIDAAIEQALSEAEQQGISGKASTPFLLARVCELTGGNSLASNIQLVMNNARLAAKIAAEYQQLSR</sequence>
<dbReference type="InterPro" id="IPR007342">
    <property type="entry name" value="PsuG"/>
</dbReference>
<name>A0ABV5Z7U3_9GAMM</name>
<dbReference type="InterPro" id="IPR022830">
    <property type="entry name" value="Indigdn_synthA-like"/>
</dbReference>
<dbReference type="GO" id="GO:0016798">
    <property type="term" value="F:hydrolase activity, acting on glycosyl bonds"/>
    <property type="evidence" value="ECO:0007669"/>
    <property type="project" value="UniProtKB-KW"/>
</dbReference>
<dbReference type="Proteomes" id="UP001589628">
    <property type="component" value="Unassembled WGS sequence"/>
</dbReference>
<feature type="binding site" evidence="6">
    <location>
        <position position="109"/>
    </location>
    <ligand>
        <name>substrate</name>
    </ligand>
</feature>
<evidence type="ECO:0000256" key="6">
    <source>
        <dbReference type="HAMAP-Rule" id="MF_01876"/>
    </source>
</evidence>
<feature type="binding site" evidence="6">
    <location>
        <position position="89"/>
    </location>
    <ligand>
        <name>substrate</name>
    </ligand>
</feature>
<dbReference type="RefSeq" id="WP_027313076.1">
    <property type="nucleotide sequence ID" value="NZ_JBHLZN010000001.1"/>
</dbReference>
<dbReference type="EMBL" id="JBHLZN010000001">
    <property type="protein sequence ID" value="MFB9885352.1"/>
    <property type="molecule type" value="Genomic_DNA"/>
</dbReference>
<keyword evidence="2 6" id="KW-0378">Hydrolase</keyword>
<feature type="active site" description="Nucleophile" evidence="6">
    <location>
        <position position="162"/>
    </location>
</feature>
<dbReference type="PANTHER" id="PTHR42909:SF1">
    <property type="entry name" value="CARBOHYDRATE KINASE PFKB DOMAIN-CONTAINING PROTEIN"/>
    <property type="match status" value="1"/>
</dbReference>
<dbReference type="HAMAP" id="MF_01876">
    <property type="entry name" value="PsiMP_glycosidase"/>
    <property type="match status" value="1"/>
</dbReference>
<keyword evidence="8" id="KW-1185">Reference proteome</keyword>
<proteinExistence type="inferred from homology"/>
<keyword evidence="5 6" id="KW-0326">Glycosidase</keyword>
<feature type="binding site" evidence="6">
    <location>
        <begin position="143"/>
        <end position="145"/>
    </location>
    <ligand>
        <name>substrate</name>
    </ligand>
</feature>
<evidence type="ECO:0000313" key="7">
    <source>
        <dbReference type="EMBL" id="MFB9885352.1"/>
    </source>
</evidence>
<evidence type="ECO:0000256" key="1">
    <source>
        <dbReference type="ARBA" id="ARBA00022723"/>
    </source>
</evidence>
<keyword evidence="4 6" id="KW-0456">Lyase</keyword>
<evidence type="ECO:0000256" key="3">
    <source>
        <dbReference type="ARBA" id="ARBA00023211"/>
    </source>
</evidence>
<accession>A0ABV5Z7U3</accession>
<comment type="cofactor">
    <cofactor evidence="6">
        <name>Mn(2+)</name>
        <dbReference type="ChEBI" id="CHEBI:29035"/>
    </cofactor>
    <text evidence="6">Binds 1 Mn(2+) ion per subunit.</text>
</comment>
<evidence type="ECO:0000313" key="8">
    <source>
        <dbReference type="Proteomes" id="UP001589628"/>
    </source>
</evidence>
<gene>
    <name evidence="6" type="primary">psuG</name>
    <name evidence="7" type="ORF">ACFFLH_02840</name>
</gene>